<dbReference type="Proteomes" id="UP000198846">
    <property type="component" value="Unassembled WGS sequence"/>
</dbReference>
<dbReference type="PANTHER" id="PTHR12526">
    <property type="entry name" value="GLYCOSYLTRANSFERASE"/>
    <property type="match status" value="1"/>
</dbReference>
<reference evidence="2 3" key="1">
    <citation type="submission" date="2016-10" db="EMBL/GenBank/DDBJ databases">
        <authorList>
            <person name="de Groot N.N."/>
        </authorList>
    </citation>
    <scope>NUCLEOTIDE SEQUENCE [LARGE SCALE GENOMIC DNA]</scope>
    <source>
        <strain evidence="2 3">DSM 23842</strain>
    </source>
</reference>
<sequence>MNCSNKKKICIIVSSLGKGGAQKASATLSQMLFNLGYNVHIISVLNHIDYDYKGSLLNLGALKDKDDSLRGRWNRWCVFRNYLRDHAFDIIIDSRSRPSGFKQCLISNFIYKNNKVIYIVGSYNLETYFPSSQLLSKLLYRNAFKLVAVSKEIKERIEKVYNLNNVEHIYNAFPEIDATLQTNTTHPPYILAYGRLVDRVKNFTLLIASYKASILAHQGVHLVILGSGKDADYLKDLVSKYNLNEYIRFVPFVNNPLQYVVNAKMVCLTSRYEGFPMVLLESLALGTPVVSVDCKSGPKEIIVDEYNGLLVENNSVSSFSKALNRMVQDDELYTRCKQNAKKSVEKFSIENTAKQWSELIENS</sequence>
<dbReference type="Gene3D" id="3.40.50.2000">
    <property type="entry name" value="Glycogen Phosphorylase B"/>
    <property type="match status" value="2"/>
</dbReference>
<name>A0A1H3ZHK9_BIZPA</name>
<keyword evidence="3" id="KW-1185">Reference proteome</keyword>
<dbReference type="GO" id="GO:0016757">
    <property type="term" value="F:glycosyltransferase activity"/>
    <property type="evidence" value="ECO:0007669"/>
    <property type="project" value="InterPro"/>
</dbReference>
<dbReference type="OrthoDB" id="9811239at2"/>
<evidence type="ECO:0000259" key="1">
    <source>
        <dbReference type="Pfam" id="PF00534"/>
    </source>
</evidence>
<dbReference type="STRING" id="283786.SAMN04487990_108157"/>
<keyword evidence="2" id="KW-0808">Transferase</keyword>
<organism evidence="2 3">
    <name type="scientific">Bizionia paragorgiae</name>
    <dbReference type="NCBI Taxonomy" id="283786"/>
    <lineage>
        <taxon>Bacteria</taxon>
        <taxon>Pseudomonadati</taxon>
        <taxon>Bacteroidota</taxon>
        <taxon>Flavobacteriia</taxon>
        <taxon>Flavobacteriales</taxon>
        <taxon>Flavobacteriaceae</taxon>
        <taxon>Bizionia</taxon>
    </lineage>
</organism>
<proteinExistence type="predicted"/>
<dbReference type="InterPro" id="IPR001296">
    <property type="entry name" value="Glyco_trans_1"/>
</dbReference>
<dbReference type="EMBL" id="FNQK01000008">
    <property type="protein sequence ID" value="SEA23256.1"/>
    <property type="molecule type" value="Genomic_DNA"/>
</dbReference>
<feature type="domain" description="Glycosyl transferase family 1" evidence="1">
    <location>
        <begin position="185"/>
        <end position="342"/>
    </location>
</feature>
<gene>
    <name evidence="2" type="ORF">SAMN04487990_108157</name>
</gene>
<dbReference type="RefSeq" id="WP_092133679.1">
    <property type="nucleotide sequence ID" value="NZ_FNQK01000008.1"/>
</dbReference>
<evidence type="ECO:0000313" key="3">
    <source>
        <dbReference type="Proteomes" id="UP000198846"/>
    </source>
</evidence>
<accession>A0A1H3ZHK9</accession>
<dbReference type="AlphaFoldDB" id="A0A1H3ZHK9"/>
<protein>
    <submittedName>
        <fullName evidence="2">Glycosyltransferase involved in cell wall bisynthesis</fullName>
    </submittedName>
</protein>
<dbReference type="Pfam" id="PF00534">
    <property type="entry name" value="Glycos_transf_1"/>
    <property type="match status" value="1"/>
</dbReference>
<dbReference type="SUPFAM" id="SSF53756">
    <property type="entry name" value="UDP-Glycosyltransferase/glycogen phosphorylase"/>
    <property type="match status" value="1"/>
</dbReference>
<evidence type="ECO:0000313" key="2">
    <source>
        <dbReference type="EMBL" id="SEA23256.1"/>
    </source>
</evidence>